<organism evidence="16 17">
    <name type="scientific">Emiliania huxleyi (strain CCMP1516)</name>
    <dbReference type="NCBI Taxonomy" id="280463"/>
    <lineage>
        <taxon>Eukaryota</taxon>
        <taxon>Haptista</taxon>
        <taxon>Haptophyta</taxon>
        <taxon>Prymnesiophyceae</taxon>
        <taxon>Isochrysidales</taxon>
        <taxon>Noelaerhabdaceae</taxon>
        <taxon>Emiliania</taxon>
    </lineage>
</organism>
<feature type="binding site" evidence="12">
    <location>
        <position position="126"/>
    </location>
    <ligand>
        <name>an alpha-D-glucoside</name>
        <dbReference type="ChEBI" id="CHEBI:22390"/>
    </ligand>
</feature>
<evidence type="ECO:0000256" key="5">
    <source>
        <dbReference type="ARBA" id="ARBA00022734"/>
    </source>
</evidence>
<dbReference type="InterPro" id="IPR018124">
    <property type="entry name" value="Calret/calnex_CS"/>
</dbReference>
<dbReference type="HOGENOM" id="CLU_018224_0_2_1"/>
<feature type="binding site" evidence="12">
    <location>
        <position position="109"/>
    </location>
    <ligand>
        <name>an alpha-D-glucoside</name>
        <dbReference type="ChEBI" id="CHEBI:22390"/>
    </ligand>
</feature>
<accession>A0A0D3K5R8</accession>
<feature type="compositionally biased region" description="Basic and acidic residues" evidence="15">
    <location>
        <begin position="346"/>
        <end position="369"/>
    </location>
</feature>
<dbReference type="FunFam" id="2.10.250.10:FF:000002">
    <property type="entry name" value="Calreticulin"/>
    <property type="match status" value="1"/>
</dbReference>
<feature type="compositionally biased region" description="Basic and acidic residues" evidence="15">
    <location>
        <begin position="206"/>
        <end position="218"/>
    </location>
</feature>
<dbReference type="GO" id="GO:0051082">
    <property type="term" value="F:unfolded protein binding"/>
    <property type="evidence" value="ECO:0007669"/>
    <property type="project" value="InterPro"/>
</dbReference>
<evidence type="ECO:0000256" key="2">
    <source>
        <dbReference type="ARBA" id="ARBA00010983"/>
    </source>
</evidence>
<keyword evidence="5" id="KW-0430">Lectin</keyword>
<feature type="compositionally biased region" description="Acidic residues" evidence="15">
    <location>
        <begin position="253"/>
        <end position="262"/>
    </location>
</feature>
<evidence type="ECO:0000256" key="11">
    <source>
        <dbReference type="PIRNR" id="PIRNR002356"/>
    </source>
</evidence>
<dbReference type="AlphaFoldDB" id="A0A0D3K5R8"/>
<dbReference type="GO" id="GO:0030246">
    <property type="term" value="F:carbohydrate binding"/>
    <property type="evidence" value="ECO:0007669"/>
    <property type="project" value="UniProtKB-KW"/>
</dbReference>
<dbReference type="Pfam" id="PF00262">
    <property type="entry name" value="Calreticulin"/>
    <property type="match status" value="2"/>
</dbReference>
<dbReference type="eggNOG" id="KOG0674">
    <property type="taxonomic scope" value="Eukaryota"/>
</dbReference>
<dbReference type="PRINTS" id="PR00626">
    <property type="entry name" value="CALRETICULIN"/>
</dbReference>
<dbReference type="OMA" id="SRAAKFP"/>
<keyword evidence="3" id="KW-0479">Metal-binding</keyword>
<keyword evidence="13" id="KW-1015">Disulfide bond</keyword>
<feature type="region of interest" description="Disordered" evidence="15">
    <location>
        <begin position="346"/>
        <end position="397"/>
    </location>
</feature>
<protein>
    <recommendedName>
        <fullName evidence="11">Calreticulin</fullName>
    </recommendedName>
</protein>
<dbReference type="GO" id="GO:0036503">
    <property type="term" value="P:ERAD pathway"/>
    <property type="evidence" value="ECO:0007669"/>
    <property type="project" value="TreeGrafter"/>
</dbReference>
<feature type="binding site" evidence="12">
    <location>
        <position position="107"/>
    </location>
    <ligand>
        <name>an alpha-D-glucoside</name>
        <dbReference type="ChEBI" id="CHEBI:22390"/>
    </ligand>
</feature>
<evidence type="ECO:0000256" key="7">
    <source>
        <dbReference type="ARBA" id="ARBA00022824"/>
    </source>
</evidence>
<evidence type="ECO:0000313" key="16">
    <source>
        <dbReference type="EnsemblProtists" id="EOD31103"/>
    </source>
</evidence>
<keyword evidence="7 11" id="KW-0256">Endoplasmic reticulum</keyword>
<keyword evidence="6" id="KW-0677">Repeat</keyword>
<evidence type="ECO:0000256" key="3">
    <source>
        <dbReference type="ARBA" id="ARBA00022723"/>
    </source>
</evidence>
<evidence type="ECO:0000256" key="8">
    <source>
        <dbReference type="ARBA" id="ARBA00022833"/>
    </source>
</evidence>
<evidence type="ECO:0000256" key="9">
    <source>
        <dbReference type="ARBA" id="ARBA00022837"/>
    </source>
</evidence>
<dbReference type="Proteomes" id="UP000013827">
    <property type="component" value="Unassembled WGS sequence"/>
</dbReference>
<reference evidence="17" key="1">
    <citation type="journal article" date="2013" name="Nature">
        <title>Pan genome of the phytoplankton Emiliania underpins its global distribution.</title>
        <authorList>
            <person name="Read B.A."/>
            <person name="Kegel J."/>
            <person name="Klute M.J."/>
            <person name="Kuo A."/>
            <person name="Lefebvre S.C."/>
            <person name="Maumus F."/>
            <person name="Mayer C."/>
            <person name="Miller J."/>
            <person name="Monier A."/>
            <person name="Salamov A."/>
            <person name="Young J."/>
            <person name="Aguilar M."/>
            <person name="Claverie J.M."/>
            <person name="Frickenhaus S."/>
            <person name="Gonzalez K."/>
            <person name="Herman E.K."/>
            <person name="Lin Y.C."/>
            <person name="Napier J."/>
            <person name="Ogata H."/>
            <person name="Sarno A.F."/>
            <person name="Shmutz J."/>
            <person name="Schroeder D."/>
            <person name="de Vargas C."/>
            <person name="Verret F."/>
            <person name="von Dassow P."/>
            <person name="Valentin K."/>
            <person name="Van de Peer Y."/>
            <person name="Wheeler G."/>
            <person name="Dacks J.B."/>
            <person name="Delwiche C.F."/>
            <person name="Dyhrman S.T."/>
            <person name="Glockner G."/>
            <person name="John U."/>
            <person name="Richards T."/>
            <person name="Worden A.Z."/>
            <person name="Zhang X."/>
            <person name="Grigoriev I.V."/>
            <person name="Allen A.E."/>
            <person name="Bidle K."/>
            <person name="Borodovsky M."/>
            <person name="Bowler C."/>
            <person name="Brownlee C."/>
            <person name="Cock J.M."/>
            <person name="Elias M."/>
            <person name="Gladyshev V.N."/>
            <person name="Groth M."/>
            <person name="Guda C."/>
            <person name="Hadaegh A."/>
            <person name="Iglesias-Rodriguez M.D."/>
            <person name="Jenkins J."/>
            <person name="Jones B.M."/>
            <person name="Lawson T."/>
            <person name="Leese F."/>
            <person name="Lindquist E."/>
            <person name="Lobanov A."/>
            <person name="Lomsadze A."/>
            <person name="Malik S.B."/>
            <person name="Marsh M.E."/>
            <person name="Mackinder L."/>
            <person name="Mock T."/>
            <person name="Mueller-Roeber B."/>
            <person name="Pagarete A."/>
            <person name="Parker M."/>
            <person name="Probert I."/>
            <person name="Quesneville H."/>
            <person name="Raines C."/>
            <person name="Rensing S.A."/>
            <person name="Riano-Pachon D.M."/>
            <person name="Richier S."/>
            <person name="Rokitta S."/>
            <person name="Shiraiwa Y."/>
            <person name="Soanes D.M."/>
            <person name="van der Giezen M."/>
            <person name="Wahlund T.M."/>
            <person name="Williams B."/>
            <person name="Wilson W."/>
            <person name="Wolfe G."/>
            <person name="Wurch L.L."/>
        </authorList>
    </citation>
    <scope>NUCLEOTIDE SEQUENCE</scope>
</reference>
<dbReference type="PIRSF" id="PIRSF002356">
    <property type="entry name" value="Calreticulin"/>
    <property type="match status" value="1"/>
</dbReference>
<evidence type="ECO:0000256" key="14">
    <source>
        <dbReference type="RuleBase" id="RU362126"/>
    </source>
</evidence>
<reference evidence="16" key="2">
    <citation type="submission" date="2024-10" db="UniProtKB">
        <authorList>
            <consortium name="EnsemblProtists"/>
        </authorList>
    </citation>
    <scope>IDENTIFICATION</scope>
</reference>
<dbReference type="SUPFAM" id="SSF63887">
    <property type="entry name" value="P-domain of calnexin/calreticulin"/>
    <property type="match status" value="1"/>
</dbReference>
<comment type="similarity">
    <text evidence="2 11 14">Belongs to the calreticulin family.</text>
</comment>
<keyword evidence="10 11" id="KW-0143">Chaperone</keyword>
<dbReference type="RefSeq" id="XP_005783532.1">
    <property type="nucleotide sequence ID" value="XM_005783475.1"/>
</dbReference>
<feature type="binding site" evidence="12">
    <location>
        <position position="317"/>
    </location>
    <ligand>
        <name>an alpha-D-glucoside</name>
        <dbReference type="ChEBI" id="CHEBI:22390"/>
    </ligand>
</feature>
<evidence type="ECO:0000256" key="15">
    <source>
        <dbReference type="SAM" id="MobiDB-lite"/>
    </source>
</evidence>
<dbReference type="STRING" id="2903.R1D6Y1"/>
<keyword evidence="17" id="KW-1185">Reference proteome</keyword>
<evidence type="ECO:0000313" key="17">
    <source>
        <dbReference type="Proteomes" id="UP000013827"/>
    </source>
</evidence>
<dbReference type="EnsemblProtists" id="EOD31103">
    <property type="protein sequence ID" value="EOD31103"/>
    <property type="gene ID" value="EMIHUDRAFT_426711"/>
</dbReference>
<dbReference type="InterPro" id="IPR009169">
    <property type="entry name" value="Calreticulin"/>
</dbReference>
<sequence length="397" mass="45059">MAAAVASLIGLSGASSTVYFEDDFTKGMDKWTVGTMPGKEMGKWDVTPGKWFVDEEANKGLTITEDMRFYSITAPLDKPASSKGKDLVIQFSAKIENHQYAFCGGGYIKLLPAGTKAESFNGDDEYQIMFGPDLCGYDVSHVHLIFNHKGENLLKTDKISLEYSDKNEFTHLYTAHIKPDGTYEVFFDLESKAKGKIVEDWGFPKPEIDDPDDKKPSDWVDETMMDDPEDKKPEGYDDIPAQIPDPDATKPDDWDDEDDGEWEAPMVDNPDYKGEWSPKRIDNPAYKGEWKPKQIKNKDYEEGVQLAAYEGAMLGFELWIVNNGTIFDNILVTDDIEYAKAQGEKLWKPTQEGEKEVKEKWDKENKPDEPEGGEEDGEDFDEDEEPPEEEEEEKDEL</sequence>
<dbReference type="InterPro" id="IPR001580">
    <property type="entry name" value="Calret/calnex"/>
</dbReference>
<evidence type="ECO:0000256" key="12">
    <source>
        <dbReference type="PIRSR" id="PIRSR002356-1"/>
    </source>
</evidence>
<dbReference type="Gene3D" id="2.10.250.10">
    <property type="entry name" value="Calreticulin/calnexin, P domain"/>
    <property type="match status" value="1"/>
</dbReference>
<dbReference type="PaxDb" id="2903-EOD09899"/>
<dbReference type="InterPro" id="IPR013320">
    <property type="entry name" value="ConA-like_dom_sf"/>
</dbReference>
<dbReference type="GO" id="GO:0006457">
    <property type="term" value="P:protein folding"/>
    <property type="evidence" value="ECO:0007669"/>
    <property type="project" value="InterPro"/>
</dbReference>
<dbReference type="SUPFAM" id="SSF49899">
    <property type="entry name" value="Concanavalin A-like lectins/glucanases"/>
    <property type="match status" value="1"/>
</dbReference>
<dbReference type="PANTHER" id="PTHR11073">
    <property type="entry name" value="CALRETICULIN AND CALNEXIN"/>
    <property type="match status" value="1"/>
</dbReference>
<feature type="binding site" evidence="12">
    <location>
        <position position="133"/>
    </location>
    <ligand>
        <name>an alpha-D-glucoside</name>
        <dbReference type="ChEBI" id="CHEBI:22390"/>
    </ligand>
</feature>
<evidence type="ECO:0000256" key="1">
    <source>
        <dbReference type="ARBA" id="ARBA00004319"/>
    </source>
</evidence>
<dbReference type="GeneID" id="17276376"/>
<feature type="compositionally biased region" description="Acidic residues" evidence="15">
    <location>
        <begin position="219"/>
        <end position="228"/>
    </location>
</feature>
<dbReference type="KEGG" id="ehx:EMIHUDRAFT_426711"/>
<feature type="compositionally biased region" description="Acidic residues" evidence="15">
    <location>
        <begin position="370"/>
        <end position="397"/>
    </location>
</feature>
<keyword evidence="4" id="KW-0732">Signal</keyword>
<dbReference type="InterPro" id="IPR009033">
    <property type="entry name" value="Calreticulin/calnexin_P_dom_sf"/>
</dbReference>
<keyword evidence="9" id="KW-0106">Calcium</keyword>
<dbReference type="PROSITE" id="PS00804">
    <property type="entry name" value="CALRETICULIN_2"/>
    <property type="match status" value="1"/>
</dbReference>
<evidence type="ECO:0000256" key="6">
    <source>
        <dbReference type="ARBA" id="ARBA00022737"/>
    </source>
</evidence>
<dbReference type="Gene3D" id="2.60.120.200">
    <property type="match status" value="1"/>
</dbReference>
<proteinExistence type="inferred from homology"/>
<dbReference type="GO" id="GO:0005789">
    <property type="term" value="C:endoplasmic reticulum membrane"/>
    <property type="evidence" value="ECO:0007669"/>
    <property type="project" value="TreeGrafter"/>
</dbReference>
<name>A0A0D3K5R8_EMIH1</name>
<dbReference type="GO" id="GO:0005788">
    <property type="term" value="C:endoplasmic reticulum lumen"/>
    <property type="evidence" value="ECO:0007669"/>
    <property type="project" value="UniProtKB-SubCell"/>
</dbReference>
<evidence type="ECO:0000256" key="10">
    <source>
        <dbReference type="ARBA" id="ARBA00023186"/>
    </source>
</evidence>
<dbReference type="PROSITE" id="PS00805">
    <property type="entry name" value="CALRETICULIN_REPEAT"/>
    <property type="match status" value="1"/>
</dbReference>
<keyword evidence="8" id="KW-0862">Zinc</keyword>
<dbReference type="GO" id="GO:0005509">
    <property type="term" value="F:calcium ion binding"/>
    <property type="evidence" value="ECO:0007669"/>
    <property type="project" value="InterPro"/>
</dbReference>
<feature type="disulfide bond" evidence="13">
    <location>
        <begin position="103"/>
        <end position="135"/>
    </location>
</feature>
<comment type="subcellular location">
    <subcellularLocation>
        <location evidence="1 11">Endoplasmic reticulum lumen</location>
    </subcellularLocation>
</comment>
<evidence type="ECO:0000256" key="4">
    <source>
        <dbReference type="ARBA" id="ARBA00022729"/>
    </source>
</evidence>
<evidence type="ECO:0000256" key="13">
    <source>
        <dbReference type="PIRSR" id="PIRSR002356-3"/>
    </source>
</evidence>
<feature type="region of interest" description="Disordered" evidence="15">
    <location>
        <begin position="201"/>
        <end position="278"/>
    </location>
</feature>